<gene>
    <name evidence="2" type="ORF">RRG08_029863</name>
</gene>
<dbReference type="EMBL" id="JAWDGP010006058">
    <property type="protein sequence ID" value="KAK3748006.1"/>
    <property type="molecule type" value="Genomic_DNA"/>
</dbReference>
<comment type="caution">
    <text evidence="2">The sequence shown here is derived from an EMBL/GenBank/DDBJ whole genome shotgun (WGS) entry which is preliminary data.</text>
</comment>
<accession>A0AAE0YJM9</accession>
<feature type="region of interest" description="Disordered" evidence="1">
    <location>
        <begin position="1"/>
        <end position="30"/>
    </location>
</feature>
<evidence type="ECO:0000313" key="3">
    <source>
        <dbReference type="Proteomes" id="UP001283361"/>
    </source>
</evidence>
<reference evidence="2" key="1">
    <citation type="journal article" date="2023" name="G3 (Bethesda)">
        <title>A reference genome for the long-term kleptoplast-retaining sea slug Elysia crispata morphotype clarki.</title>
        <authorList>
            <person name="Eastman K.E."/>
            <person name="Pendleton A.L."/>
            <person name="Shaikh M.A."/>
            <person name="Suttiyut T."/>
            <person name="Ogas R."/>
            <person name="Tomko P."/>
            <person name="Gavelis G."/>
            <person name="Widhalm J.R."/>
            <person name="Wisecaver J.H."/>
        </authorList>
    </citation>
    <scope>NUCLEOTIDE SEQUENCE</scope>
    <source>
        <strain evidence="2">ECLA1</strain>
    </source>
</reference>
<protein>
    <submittedName>
        <fullName evidence="2">Uncharacterized protein</fullName>
    </submittedName>
</protein>
<keyword evidence="3" id="KW-1185">Reference proteome</keyword>
<sequence length="79" mass="8855">MTGRRSLFRSNLAKPGRLTKSRDNGHEVPATMAKDYGQASGQQEAEKWTLPLTRDCEKDLWALGYFQLKRAVEGGDRGT</sequence>
<dbReference type="AlphaFoldDB" id="A0AAE0YJM9"/>
<dbReference type="Proteomes" id="UP001283361">
    <property type="component" value="Unassembled WGS sequence"/>
</dbReference>
<organism evidence="2 3">
    <name type="scientific">Elysia crispata</name>
    <name type="common">lettuce slug</name>
    <dbReference type="NCBI Taxonomy" id="231223"/>
    <lineage>
        <taxon>Eukaryota</taxon>
        <taxon>Metazoa</taxon>
        <taxon>Spiralia</taxon>
        <taxon>Lophotrochozoa</taxon>
        <taxon>Mollusca</taxon>
        <taxon>Gastropoda</taxon>
        <taxon>Heterobranchia</taxon>
        <taxon>Euthyneura</taxon>
        <taxon>Panpulmonata</taxon>
        <taxon>Sacoglossa</taxon>
        <taxon>Placobranchoidea</taxon>
        <taxon>Plakobranchidae</taxon>
        <taxon>Elysia</taxon>
    </lineage>
</organism>
<evidence type="ECO:0000313" key="2">
    <source>
        <dbReference type="EMBL" id="KAK3748006.1"/>
    </source>
</evidence>
<proteinExistence type="predicted"/>
<evidence type="ECO:0000256" key="1">
    <source>
        <dbReference type="SAM" id="MobiDB-lite"/>
    </source>
</evidence>
<name>A0AAE0YJM9_9GAST</name>